<reference evidence="2 4" key="2">
    <citation type="submission" date="2014-03" db="EMBL/GenBank/DDBJ databases">
        <title>Genomics of Bifidobacteria.</title>
        <authorList>
            <person name="Ventura M."/>
            <person name="Milani C."/>
            <person name="Lugli G.A."/>
        </authorList>
    </citation>
    <scope>NUCLEOTIDE SEQUENCE [LARGE SCALE GENOMIC DNA]</scope>
    <source>
        <strain evidence="2 4">LMG 11596</strain>
    </source>
</reference>
<evidence type="ECO:0000313" key="1">
    <source>
        <dbReference type="EMBL" id="EFA23646.1"/>
    </source>
</evidence>
<sequence length="55" mass="6598">MRIVWPNYSSKTIVPLRTVGWYCRMVSKFRACNHIQQYLETDQKSNTCSIVDGWW</sequence>
<protein>
    <submittedName>
        <fullName evidence="2">Transmembrane protein</fullName>
    </submittedName>
</protein>
<name>D1NSJ3_9BIFI</name>
<keyword evidence="2" id="KW-0812">Transmembrane</keyword>
<evidence type="ECO:0000313" key="2">
    <source>
        <dbReference type="EMBL" id="KFI58706.1"/>
    </source>
</evidence>
<keyword evidence="4" id="KW-1185">Reference proteome</keyword>
<dbReference type="Proteomes" id="UP000029074">
    <property type="component" value="Unassembled WGS sequence"/>
</dbReference>
<gene>
    <name evidence="2" type="ORF">BGLCM_0999</name>
    <name evidence="1" type="ORF">BIFGAL_02751</name>
</gene>
<proteinExistence type="predicted"/>
<dbReference type="EMBL" id="JGYW01000005">
    <property type="protein sequence ID" value="KFI58706.1"/>
    <property type="molecule type" value="Genomic_DNA"/>
</dbReference>
<dbReference type="Proteomes" id="UP000003656">
    <property type="component" value="Unassembled WGS sequence"/>
</dbReference>
<dbReference type="AlphaFoldDB" id="D1NSJ3"/>
<reference evidence="1 3" key="1">
    <citation type="submission" date="2009-11" db="EMBL/GenBank/DDBJ databases">
        <authorList>
            <person name="Weinstock G."/>
            <person name="Sodergren E."/>
            <person name="Clifton S."/>
            <person name="Fulton L."/>
            <person name="Fulton B."/>
            <person name="Courtney L."/>
            <person name="Fronick C."/>
            <person name="Harrison M."/>
            <person name="Strong C."/>
            <person name="Farmer C."/>
            <person name="Delahaunty K."/>
            <person name="Markovic C."/>
            <person name="Hall O."/>
            <person name="Minx P."/>
            <person name="Tomlinson C."/>
            <person name="Mitreva M."/>
            <person name="Nelson J."/>
            <person name="Hou S."/>
            <person name="Wollam A."/>
            <person name="Pepin K.H."/>
            <person name="Johnson M."/>
            <person name="Bhonagiri V."/>
            <person name="Nash W.E."/>
            <person name="Warren W."/>
            <person name="Chinwalla A."/>
            <person name="Mardis E.R."/>
            <person name="Wilson R.K."/>
        </authorList>
    </citation>
    <scope>NUCLEOTIDE SEQUENCE [LARGE SCALE GENOMIC DNA]</scope>
    <source>
        <strain evidence="1 3">DSM 20093</strain>
    </source>
</reference>
<dbReference type="EMBL" id="ABXB03000001">
    <property type="protein sequence ID" value="EFA23646.1"/>
    <property type="molecule type" value="Genomic_DNA"/>
</dbReference>
<evidence type="ECO:0000313" key="4">
    <source>
        <dbReference type="Proteomes" id="UP000029074"/>
    </source>
</evidence>
<organism evidence="1 3">
    <name type="scientific">Bifidobacterium gallicum DSM 20093 = LMG 11596</name>
    <dbReference type="NCBI Taxonomy" id="561180"/>
    <lineage>
        <taxon>Bacteria</taxon>
        <taxon>Bacillati</taxon>
        <taxon>Actinomycetota</taxon>
        <taxon>Actinomycetes</taxon>
        <taxon>Bifidobacteriales</taxon>
        <taxon>Bifidobacteriaceae</taxon>
        <taxon>Bifidobacterium</taxon>
    </lineage>
</organism>
<accession>D1NSJ3</accession>
<comment type="caution">
    <text evidence="1">The sequence shown here is derived from an EMBL/GenBank/DDBJ whole genome shotgun (WGS) entry which is preliminary data.</text>
</comment>
<evidence type="ECO:0000313" key="3">
    <source>
        <dbReference type="Proteomes" id="UP000003656"/>
    </source>
</evidence>
<keyword evidence="2" id="KW-0472">Membrane</keyword>
<dbReference type="STRING" id="561180.BIFGAL_02751"/>